<evidence type="ECO:0000313" key="3">
    <source>
        <dbReference type="Proteomes" id="UP000785653"/>
    </source>
</evidence>
<organism evidence="2 3">
    <name type="scientific">Rothia mucilaginosa</name>
    <dbReference type="NCBI Taxonomy" id="43675"/>
    <lineage>
        <taxon>Bacteria</taxon>
        <taxon>Bacillati</taxon>
        <taxon>Actinomycetota</taxon>
        <taxon>Actinomycetes</taxon>
        <taxon>Micrococcales</taxon>
        <taxon>Micrococcaceae</taxon>
        <taxon>Rothia</taxon>
    </lineage>
</organism>
<comment type="caution">
    <text evidence="2">The sequence shown here is derived from an EMBL/GenBank/DDBJ whole genome shotgun (WGS) entry which is preliminary data.</text>
</comment>
<evidence type="ECO:0000256" key="1">
    <source>
        <dbReference type="SAM" id="MobiDB-lite"/>
    </source>
</evidence>
<accession>A0A930Q396</accession>
<proteinExistence type="predicted"/>
<sequence length="840" mass="92194">MSPISHTITSETLEWKGTILPVADVVVTHEFSPLPKDVSPGKRTPLTVTCTARKKASPTYVMQTPFEGGIPEQGDAVTLTLFKRYGDEGSTREHPLNLVVDEIEYDGDNLSLRLVQRIDSFSIPISISPCPPHHTRYWAVRSDRSTKEQIGDVGETRSVNPSLRWPLYYALRAGGYSVTPPPLPTIELDLPLQGAFTTNTWDNPYYSQDVDRDAAILSDDKAIDFFQNPGGVGAASEEPEGVNGIGFSGELARSRSNKDGTGSPSAASSNGVWFMVEGIVQATQAKARRDTGNWPFHRGHTFTSFMIVRSEDVLRNPENLYQVKFCTSSRRGLALRWNQAGHFWVYSSSYAQEWVGFSPSSESVVKEFDIDGWRGQREIPVVIEQIADQVIIRVGTIHEVKFNTPSITGSYGATPTWVEVWIHNPSGYASMGVTGVQVASIPVNEPYKSRFMEVAKDYHRFTPKARIFANPILHTQGVLPSVRAKPAGEVLDDICSSAGLTWWIRPDGVAVVVPLEDLEKSSYGSSYAINVSSDVKDISISKSAVDAKSSLEIEYASVAMCSFEEARWVLYEGGGYADLNKPVEIMLTADEEIDWLEPDFTVENMATQGYRWLKSGVGSFYGGGSEHQMHWYNPQGVMQDGPKTSTAIDSSFTLTKITPWSVKMTSKYLRGGYPPNPGGGRFWQRVNDGALQAVPNQENRRWALDAGAPQQIDAPIHGLPIIRAHGQLKRAKKTGTIAGSVQNAGVLQVGSWDWLMGSGFAKAAGYAIAPWVLKPRLQIKSLVIRYRPEVSIGDTVNIYGTYGSEMGRSFDGTLSGIVYSVTHSPSVGETSLGVIVKPQS</sequence>
<evidence type="ECO:0000313" key="2">
    <source>
        <dbReference type="EMBL" id="MBF1672637.1"/>
    </source>
</evidence>
<gene>
    <name evidence="2" type="ORF">HXO65_00255</name>
</gene>
<reference evidence="2" key="1">
    <citation type="submission" date="2020-04" db="EMBL/GenBank/DDBJ databases">
        <title>Deep metagenomics examines the oral microbiome during advanced dental caries in children, revealing novel taxa and co-occurrences with host molecules.</title>
        <authorList>
            <person name="Baker J.L."/>
            <person name="Morton J.T."/>
            <person name="Dinis M."/>
            <person name="Alvarez R."/>
            <person name="Tran N.C."/>
            <person name="Knight R."/>
            <person name="Edlund A."/>
        </authorList>
    </citation>
    <scope>NUCLEOTIDE SEQUENCE</scope>
    <source>
        <strain evidence="2">JCVI_47_bin.3</strain>
    </source>
</reference>
<name>A0A930Q396_9MICC</name>
<feature type="region of interest" description="Disordered" evidence="1">
    <location>
        <begin position="246"/>
        <end position="267"/>
    </location>
</feature>
<protein>
    <submittedName>
        <fullName evidence="2">Uncharacterized protein</fullName>
    </submittedName>
</protein>
<dbReference type="AlphaFoldDB" id="A0A930Q396"/>
<dbReference type="EMBL" id="JABZXS010000001">
    <property type="protein sequence ID" value="MBF1672637.1"/>
    <property type="molecule type" value="Genomic_DNA"/>
</dbReference>
<dbReference type="Proteomes" id="UP000785653">
    <property type="component" value="Unassembled WGS sequence"/>
</dbReference>